<keyword evidence="5" id="KW-1185">Reference proteome</keyword>
<reference evidence="4" key="1">
    <citation type="submission" date="2021-02" db="EMBL/GenBank/DDBJ databases">
        <authorList>
            <person name="Palmer J.M."/>
        </authorList>
    </citation>
    <scope>NUCLEOTIDE SEQUENCE</scope>
    <source>
        <strain evidence="4">SCRP734</strain>
    </source>
</reference>
<evidence type="ECO:0000313" key="4">
    <source>
        <dbReference type="EMBL" id="KAG7379102.1"/>
    </source>
</evidence>
<comment type="caution">
    <text evidence="4">The sequence shown here is derived from an EMBL/GenBank/DDBJ whole genome shotgun (WGS) entry which is preliminary data.</text>
</comment>
<evidence type="ECO:0000256" key="2">
    <source>
        <dbReference type="ARBA" id="ARBA00022737"/>
    </source>
</evidence>
<feature type="compositionally biased region" description="Low complexity" evidence="3">
    <location>
        <begin position="108"/>
        <end position="127"/>
    </location>
</feature>
<accession>A0A8T1VCY5</accession>
<gene>
    <name evidence="4" type="ORF">PHYPSEUDO_009076</name>
</gene>
<feature type="region of interest" description="Disordered" evidence="3">
    <location>
        <begin position="1"/>
        <end position="74"/>
    </location>
</feature>
<proteinExistence type="predicted"/>
<feature type="compositionally biased region" description="Low complexity" evidence="3">
    <location>
        <begin position="1"/>
        <end position="36"/>
    </location>
</feature>
<dbReference type="EMBL" id="JAGDFM010000373">
    <property type="protein sequence ID" value="KAG7379102.1"/>
    <property type="molecule type" value="Genomic_DNA"/>
</dbReference>
<dbReference type="InterPro" id="IPR050459">
    <property type="entry name" value="WD_repeat_RBAP46/RBAP48/MSI1"/>
</dbReference>
<sequence length="516" mass="54821">MPSSSASSSPSAGTSPRSPAAPGSTEPTTTTPIPEALIDGVANLDQNADGKQDMEQSSTVAFAAPPGGEGDSDASFWEIIADSHMKLESYGDQTYDQEMEEPAAGFLSSTSTTAATSTSMSSAPAPSTNLPMAYEDLIGGDALPPTSPVLMSSHASYPGFSTPNHYVTFELRQDRTPFPLSKPIVREDGLLLVGTEIAADPLRQAADKNRIFVTNFLSSTGTAQPPAHIIVEEEVRDIHWMGAQAAIVAIGKEIQLIQLGDLSVGGPCRLQDPINSVHSDTIRELAVSPTTNSHVLSGGFDETVVVTDLRNQGDPKSSAVIGKFDAYDVVSSVRWAPTDSQLSWTTDGGDFQVADTRVHSPQLQVPLHRYLNVDTLGGLFAHEYLSSFNIALGFERGHIALIDTRMLRQNSCTSLIESKLTAIGEIQRSKSGKFAIFGRDGFSTAHLNGAASSLEQISLQHQPHQVSSTSYKTSGEFSSEKGVYLAVSDNLGIVSVYTDDVIFGSSAAFNGNSSSW</sequence>
<dbReference type="AlphaFoldDB" id="A0A8T1VCY5"/>
<dbReference type="OrthoDB" id="167133at2759"/>
<keyword evidence="1" id="KW-0853">WD repeat</keyword>
<protein>
    <submittedName>
        <fullName evidence="4">Uncharacterized protein</fullName>
    </submittedName>
</protein>
<dbReference type="PANTHER" id="PTHR22850">
    <property type="entry name" value="WD40 REPEAT FAMILY"/>
    <property type="match status" value="1"/>
</dbReference>
<evidence type="ECO:0000256" key="3">
    <source>
        <dbReference type="SAM" id="MobiDB-lite"/>
    </source>
</evidence>
<evidence type="ECO:0000256" key="1">
    <source>
        <dbReference type="ARBA" id="ARBA00022574"/>
    </source>
</evidence>
<organism evidence="4 5">
    <name type="scientific">Phytophthora pseudosyringae</name>
    <dbReference type="NCBI Taxonomy" id="221518"/>
    <lineage>
        <taxon>Eukaryota</taxon>
        <taxon>Sar</taxon>
        <taxon>Stramenopiles</taxon>
        <taxon>Oomycota</taxon>
        <taxon>Peronosporomycetes</taxon>
        <taxon>Peronosporales</taxon>
        <taxon>Peronosporaceae</taxon>
        <taxon>Phytophthora</taxon>
    </lineage>
</organism>
<keyword evidence="2" id="KW-0677">Repeat</keyword>
<evidence type="ECO:0000313" key="5">
    <source>
        <dbReference type="Proteomes" id="UP000694044"/>
    </source>
</evidence>
<name>A0A8T1VCY5_9STRA</name>
<dbReference type="Proteomes" id="UP000694044">
    <property type="component" value="Unassembled WGS sequence"/>
</dbReference>
<feature type="region of interest" description="Disordered" evidence="3">
    <location>
        <begin position="103"/>
        <end position="127"/>
    </location>
</feature>